<keyword evidence="2" id="KW-1185">Reference proteome</keyword>
<dbReference type="Proteomes" id="UP000186019">
    <property type="component" value="Unassembled WGS sequence"/>
</dbReference>
<protein>
    <submittedName>
        <fullName evidence="1">Uncharacterized protein</fullName>
    </submittedName>
</protein>
<accession>A0A1N7FRB8</accession>
<proteinExistence type="predicted"/>
<dbReference type="EMBL" id="FTNV01000001">
    <property type="protein sequence ID" value="SIS02889.1"/>
    <property type="molecule type" value="Genomic_DNA"/>
</dbReference>
<organism evidence="1 2">
    <name type="scientific">Roseovarius nanhaiticus</name>
    <dbReference type="NCBI Taxonomy" id="573024"/>
    <lineage>
        <taxon>Bacteria</taxon>
        <taxon>Pseudomonadati</taxon>
        <taxon>Pseudomonadota</taxon>
        <taxon>Alphaproteobacteria</taxon>
        <taxon>Rhodobacterales</taxon>
        <taxon>Roseobacteraceae</taxon>
        <taxon>Roseovarius</taxon>
    </lineage>
</organism>
<sequence>MAERDTSRASIVAGRNAPSVVQPARNDLDPVAVSVAVPIGFRRYVSLFYGQGCRRVAFWPSTPLVSICVISAISGHPCHIRQSAHWRAGTDVFADRICGHGQVSRASLAVADGVQLGVHAALGSANQASAISRLTLRLVAVRWAFQVGVHRHRLFRNVFGNQTDRYPHQDALAARTFPTAIGHLM</sequence>
<evidence type="ECO:0000313" key="2">
    <source>
        <dbReference type="Proteomes" id="UP000186019"/>
    </source>
</evidence>
<gene>
    <name evidence="1" type="ORF">SAMN05421666_1298</name>
</gene>
<dbReference type="AlphaFoldDB" id="A0A1N7FRB8"/>
<reference evidence="1 2" key="1">
    <citation type="submission" date="2017-01" db="EMBL/GenBank/DDBJ databases">
        <authorList>
            <person name="Mah S.A."/>
            <person name="Swanson W.J."/>
            <person name="Moy G.W."/>
            <person name="Vacquier V.D."/>
        </authorList>
    </citation>
    <scope>NUCLEOTIDE SEQUENCE [LARGE SCALE GENOMIC DNA]</scope>
    <source>
        <strain evidence="1 2">DSM 29590</strain>
    </source>
</reference>
<name>A0A1N7FRB8_9RHOB</name>
<evidence type="ECO:0000313" key="1">
    <source>
        <dbReference type="EMBL" id="SIS02889.1"/>
    </source>
</evidence>